<dbReference type="EMBL" id="QXFT01005476">
    <property type="protein sequence ID" value="KAE9272482.1"/>
    <property type="molecule type" value="Genomic_DNA"/>
</dbReference>
<proteinExistence type="predicted"/>
<evidence type="ECO:0000256" key="1">
    <source>
        <dbReference type="SAM" id="MobiDB-lite"/>
    </source>
</evidence>
<comment type="caution">
    <text evidence="2">The sequence shown here is derived from an EMBL/GenBank/DDBJ whole genome shotgun (WGS) entry which is preliminary data.</text>
</comment>
<accession>A0A6A4BH31</accession>
<protein>
    <submittedName>
        <fullName evidence="2">Uncharacterized protein</fullName>
    </submittedName>
</protein>
<reference evidence="2 3" key="1">
    <citation type="submission" date="2018-08" db="EMBL/GenBank/DDBJ databases">
        <title>Genomic investigation of the strawberry pathogen Phytophthora fragariae indicates pathogenicity is determined by transcriptional variation in three key races.</title>
        <authorList>
            <person name="Adams T.M."/>
            <person name="Armitage A.D."/>
            <person name="Sobczyk M.K."/>
            <person name="Bates H.J."/>
            <person name="Dunwell J.M."/>
            <person name="Nellist C.F."/>
            <person name="Harrison R.J."/>
        </authorList>
    </citation>
    <scope>NUCLEOTIDE SEQUENCE [LARGE SCALE GENOMIC DNA]</scope>
    <source>
        <strain evidence="2 3">SCRP333</strain>
    </source>
</reference>
<feature type="compositionally biased region" description="Basic and acidic residues" evidence="1">
    <location>
        <begin position="20"/>
        <end position="53"/>
    </location>
</feature>
<evidence type="ECO:0000313" key="2">
    <source>
        <dbReference type="EMBL" id="KAE9272482.1"/>
    </source>
</evidence>
<feature type="region of interest" description="Disordered" evidence="1">
    <location>
        <begin position="1"/>
        <end position="100"/>
    </location>
</feature>
<sequence>MKKRKVAAPKSVKKAVGAKLKKEEEKGEDDQKMTENESSRDERRGEESGEEKRVRLRRRRMTKGTNGSETRETLSSRTAGVKRNSVQIGPAKDLSTAGRD</sequence>
<organism evidence="2 3">
    <name type="scientific">Phytophthora rubi</name>
    <dbReference type="NCBI Taxonomy" id="129364"/>
    <lineage>
        <taxon>Eukaryota</taxon>
        <taxon>Sar</taxon>
        <taxon>Stramenopiles</taxon>
        <taxon>Oomycota</taxon>
        <taxon>Peronosporomycetes</taxon>
        <taxon>Peronosporales</taxon>
        <taxon>Peronosporaceae</taxon>
        <taxon>Phytophthora</taxon>
    </lineage>
</organism>
<name>A0A6A4BH31_9STRA</name>
<evidence type="ECO:0000313" key="3">
    <source>
        <dbReference type="Proteomes" id="UP000434957"/>
    </source>
</evidence>
<feature type="compositionally biased region" description="Basic residues" evidence="1">
    <location>
        <begin position="1"/>
        <end position="13"/>
    </location>
</feature>
<gene>
    <name evidence="2" type="ORF">PR003_g30189</name>
</gene>
<dbReference type="AlphaFoldDB" id="A0A6A4BH31"/>
<dbReference type="Proteomes" id="UP000434957">
    <property type="component" value="Unassembled WGS sequence"/>
</dbReference>
<keyword evidence="3" id="KW-1185">Reference proteome</keyword>